<dbReference type="STRING" id="5098.A0A507R4Z1"/>
<keyword evidence="1" id="KW-0521">NADP</keyword>
<name>A0A507R4Z1_MONPU</name>
<dbReference type="GO" id="GO:0035336">
    <property type="term" value="P:long-chain fatty-acyl-CoA metabolic process"/>
    <property type="evidence" value="ECO:0007669"/>
    <property type="project" value="TreeGrafter"/>
</dbReference>
<dbReference type="InterPro" id="IPR036291">
    <property type="entry name" value="NAD(P)-bd_dom_sf"/>
</dbReference>
<dbReference type="AlphaFoldDB" id="A0A507R4Z1"/>
<evidence type="ECO:0000256" key="1">
    <source>
        <dbReference type="RuleBase" id="RU363097"/>
    </source>
</evidence>
<comment type="caution">
    <text evidence="3">The sequence shown here is derived from an EMBL/GenBank/DDBJ whole genome shotgun (WGS) entry which is preliminary data.</text>
</comment>
<dbReference type="CDD" id="cd05236">
    <property type="entry name" value="FAR-N_SDR_e"/>
    <property type="match status" value="1"/>
</dbReference>
<dbReference type="InterPro" id="IPR026055">
    <property type="entry name" value="FAR"/>
</dbReference>
<keyword evidence="1" id="KW-0443">Lipid metabolism</keyword>
<dbReference type="InterPro" id="IPR013120">
    <property type="entry name" value="FAR_NAD-bd"/>
</dbReference>
<accession>A0A507R4Z1</accession>
<sequence>MSAHTAFPREDEITKRGYSTWFANQTVFLTGSTGSLGGCLLYKLAVQLPTRKIFLLIRGSPQRAIDKWMQSMPDQTQAILNTKRIHFIIGDISKPGLGISTADLQTLCEEVTLVIHAAANIVLDADIRDSMRNNCLPCLELARTVLRFRKMKLLVQISTAYVNSFLPDGHVNEKLYDISDNSEDPEEELAGIMAGNPSPYASRFASPYAYAKHLMERLLMKRYPLLPLLLVRPTIFGPAVRDPYPLYGPENSTPLNKFAQFFLADNGAKQIWHATEGYKTGANVLDETPVDFVANACLLHAAARTTGIVHVGAELFIRRTFDEFISMTYASAPPEFRKDMPTIIFTEDRSVSQCFLAELVKVSTRNWLFDCSRSHWLKQVAGPLSLDTCRPEVEKLASIRMQQIFSRNKQGRAKL</sequence>
<dbReference type="GO" id="GO:0005777">
    <property type="term" value="C:peroxisome"/>
    <property type="evidence" value="ECO:0007669"/>
    <property type="project" value="TreeGrafter"/>
</dbReference>
<evidence type="ECO:0000313" key="4">
    <source>
        <dbReference type="Proteomes" id="UP000319663"/>
    </source>
</evidence>
<organism evidence="3 4">
    <name type="scientific">Monascus purpureus</name>
    <name type="common">Red mold</name>
    <name type="synonym">Monascus anka</name>
    <dbReference type="NCBI Taxonomy" id="5098"/>
    <lineage>
        <taxon>Eukaryota</taxon>
        <taxon>Fungi</taxon>
        <taxon>Dikarya</taxon>
        <taxon>Ascomycota</taxon>
        <taxon>Pezizomycotina</taxon>
        <taxon>Eurotiomycetes</taxon>
        <taxon>Eurotiomycetidae</taxon>
        <taxon>Eurotiales</taxon>
        <taxon>Aspergillaceae</taxon>
        <taxon>Monascus</taxon>
    </lineage>
</organism>
<dbReference type="EC" id="1.2.1.84" evidence="1"/>
<gene>
    <name evidence="3" type="ORF">MPDQ_001152</name>
</gene>
<protein>
    <recommendedName>
        <fullName evidence="1">Fatty acyl-CoA reductase</fullName>
        <ecNumber evidence="1">1.2.1.84</ecNumber>
    </recommendedName>
</protein>
<dbReference type="SUPFAM" id="SSF51735">
    <property type="entry name" value="NAD(P)-binding Rossmann-fold domains"/>
    <property type="match status" value="1"/>
</dbReference>
<evidence type="ECO:0000313" key="3">
    <source>
        <dbReference type="EMBL" id="TQB75950.1"/>
    </source>
</evidence>
<evidence type="ECO:0000259" key="2">
    <source>
        <dbReference type="Pfam" id="PF07993"/>
    </source>
</evidence>
<dbReference type="Gene3D" id="3.40.50.720">
    <property type="entry name" value="NAD(P)-binding Rossmann-like Domain"/>
    <property type="match status" value="1"/>
</dbReference>
<reference evidence="3 4" key="1">
    <citation type="submission" date="2019-06" db="EMBL/GenBank/DDBJ databases">
        <title>Wine fermentation using esterase from Monascus purpureus.</title>
        <authorList>
            <person name="Geng C."/>
            <person name="Zhang Y."/>
        </authorList>
    </citation>
    <scope>NUCLEOTIDE SEQUENCE [LARGE SCALE GENOMIC DNA]</scope>
    <source>
        <strain evidence="3">HQ1</strain>
    </source>
</reference>
<dbReference type="PANTHER" id="PTHR11011:SF45">
    <property type="entry name" value="FATTY ACYL-COA REDUCTASE CG8306-RELATED"/>
    <property type="match status" value="1"/>
</dbReference>
<dbReference type="GO" id="GO:0102965">
    <property type="term" value="F:alcohol-forming long-chain fatty acyl-CoA reductase activity"/>
    <property type="evidence" value="ECO:0007669"/>
    <property type="project" value="UniProtKB-EC"/>
</dbReference>
<dbReference type="GO" id="GO:0080019">
    <property type="term" value="F:alcohol-forming very long-chain fatty acyl-CoA reductase activity"/>
    <property type="evidence" value="ECO:0007669"/>
    <property type="project" value="InterPro"/>
</dbReference>
<dbReference type="OrthoDB" id="429813at2759"/>
<comment type="similarity">
    <text evidence="1">Belongs to the fatty acyl-CoA reductase family.</text>
</comment>
<feature type="domain" description="Thioester reductase (TE)" evidence="2">
    <location>
        <begin position="29"/>
        <end position="296"/>
    </location>
</feature>
<dbReference type="EMBL" id="VIFY01000013">
    <property type="protein sequence ID" value="TQB75950.1"/>
    <property type="molecule type" value="Genomic_DNA"/>
</dbReference>
<proteinExistence type="inferred from homology"/>
<keyword evidence="1" id="KW-0560">Oxidoreductase</keyword>
<comment type="function">
    <text evidence="1">Catalyzes the reduction of fatty acyl-CoA to fatty alcohols.</text>
</comment>
<dbReference type="Proteomes" id="UP000319663">
    <property type="component" value="Unassembled WGS sequence"/>
</dbReference>
<comment type="catalytic activity">
    <reaction evidence="1">
        <text>a long-chain fatty acyl-CoA + 2 NADPH + 2 H(+) = a long-chain primary fatty alcohol + 2 NADP(+) + CoA</text>
        <dbReference type="Rhea" id="RHEA:52716"/>
        <dbReference type="ChEBI" id="CHEBI:15378"/>
        <dbReference type="ChEBI" id="CHEBI:57287"/>
        <dbReference type="ChEBI" id="CHEBI:57783"/>
        <dbReference type="ChEBI" id="CHEBI:58349"/>
        <dbReference type="ChEBI" id="CHEBI:77396"/>
        <dbReference type="ChEBI" id="CHEBI:83139"/>
        <dbReference type="EC" id="1.2.1.84"/>
    </reaction>
</comment>
<keyword evidence="4" id="KW-1185">Reference proteome</keyword>
<dbReference type="PANTHER" id="PTHR11011">
    <property type="entry name" value="MALE STERILITY PROTEIN 2-RELATED"/>
    <property type="match status" value="1"/>
</dbReference>
<dbReference type="Pfam" id="PF07993">
    <property type="entry name" value="NAD_binding_4"/>
    <property type="match status" value="1"/>
</dbReference>
<keyword evidence="1" id="KW-0444">Lipid biosynthesis</keyword>